<dbReference type="GO" id="GO:0030267">
    <property type="term" value="F:glyoxylate reductase (NADPH) activity"/>
    <property type="evidence" value="ECO:0007669"/>
    <property type="project" value="TreeGrafter"/>
</dbReference>
<proteinExistence type="inferred from homology"/>
<keyword evidence="8" id="KW-1185">Reference proteome</keyword>
<dbReference type="CDD" id="cd12173">
    <property type="entry name" value="PGDH_4"/>
    <property type="match status" value="1"/>
</dbReference>
<evidence type="ECO:0000313" key="8">
    <source>
        <dbReference type="Proteomes" id="UP000223913"/>
    </source>
</evidence>
<dbReference type="Proteomes" id="UP000223913">
    <property type="component" value="Unassembled WGS sequence"/>
</dbReference>
<dbReference type="SUPFAM" id="SSF52283">
    <property type="entry name" value="Formate/glycerate dehydrogenase catalytic domain-like"/>
    <property type="match status" value="1"/>
</dbReference>
<dbReference type="OrthoDB" id="1522997at2"/>
<keyword evidence="3" id="KW-0520">NAD</keyword>
<dbReference type="InterPro" id="IPR050223">
    <property type="entry name" value="D-isomer_2-hydroxyacid_DH"/>
</dbReference>
<dbReference type="PANTHER" id="PTHR10996">
    <property type="entry name" value="2-HYDROXYACID DEHYDROGENASE-RELATED"/>
    <property type="match status" value="1"/>
</dbReference>
<comment type="similarity">
    <text evidence="1 4">Belongs to the D-isomer specific 2-hydroxyacid dehydrogenase family.</text>
</comment>
<dbReference type="PANTHER" id="PTHR10996:SF178">
    <property type="entry name" value="2-HYDROXYACID DEHYDROGENASE YGL185C-RELATED"/>
    <property type="match status" value="1"/>
</dbReference>
<dbReference type="InterPro" id="IPR006140">
    <property type="entry name" value="D-isomer_DH_NAD-bd"/>
</dbReference>
<dbReference type="InterPro" id="IPR036291">
    <property type="entry name" value="NAD(P)-bd_dom_sf"/>
</dbReference>
<protein>
    <submittedName>
        <fullName evidence="7">Phosphoglycerate dehydrogenase</fullName>
    </submittedName>
</protein>
<dbReference type="Pfam" id="PF02826">
    <property type="entry name" value="2-Hacid_dh_C"/>
    <property type="match status" value="1"/>
</dbReference>
<dbReference type="PROSITE" id="PS00671">
    <property type="entry name" value="D_2_HYDROXYACID_DH_3"/>
    <property type="match status" value="1"/>
</dbReference>
<sequence>MKKNVLLLESVSDHADLLLNKHLNVLVAETPTSGIPLAEANPVHAIVTRGKGDVSEALIAACPKLEVISRCGVGLDNVNVDAATRKGIKVVNAPGINADTVAEHALTLMLALQRQLFSTVHAVKANNWDIRKTYDGDEIRGKTLGILGLGNIGKKVARLASAFGMSVVYWDAHKQEGVDYHFLPLEELLYQSDIMSLHLPLVPGTHQLIDEKAFGRMRPNAILINTSRGEVIDQQALIKALDRKLIAGFGADVLAVEPPATDDPLLQMDNVLITPHSASLTARTYNEMCVLTVQNTIDLLDGKAINQKYIFNHKEL</sequence>
<dbReference type="FunFam" id="3.40.50.720:FF:000203">
    <property type="entry name" value="D-3-phosphoglycerate dehydrogenase (SerA)"/>
    <property type="match status" value="1"/>
</dbReference>
<keyword evidence="2 4" id="KW-0560">Oxidoreductase</keyword>
<name>A0A2D0N4A3_FLAN2</name>
<dbReference type="GO" id="GO:0005829">
    <property type="term" value="C:cytosol"/>
    <property type="evidence" value="ECO:0007669"/>
    <property type="project" value="TreeGrafter"/>
</dbReference>
<gene>
    <name evidence="7" type="ORF">CRP01_27245</name>
</gene>
<evidence type="ECO:0000313" key="7">
    <source>
        <dbReference type="EMBL" id="PHN03382.1"/>
    </source>
</evidence>
<dbReference type="AlphaFoldDB" id="A0A2D0N4A3"/>
<dbReference type="GO" id="GO:0016618">
    <property type="term" value="F:hydroxypyruvate reductase [NAD(P)H] activity"/>
    <property type="evidence" value="ECO:0007669"/>
    <property type="project" value="TreeGrafter"/>
</dbReference>
<dbReference type="EMBL" id="PDUD01000032">
    <property type="protein sequence ID" value="PHN03382.1"/>
    <property type="molecule type" value="Genomic_DNA"/>
</dbReference>
<dbReference type="InterPro" id="IPR006139">
    <property type="entry name" value="D-isomer_2_OHA_DH_cat_dom"/>
</dbReference>
<dbReference type="SUPFAM" id="SSF51735">
    <property type="entry name" value="NAD(P)-binding Rossmann-fold domains"/>
    <property type="match status" value="1"/>
</dbReference>
<dbReference type="PROSITE" id="PS00065">
    <property type="entry name" value="D_2_HYDROXYACID_DH_1"/>
    <property type="match status" value="1"/>
</dbReference>
<dbReference type="InterPro" id="IPR029753">
    <property type="entry name" value="D-isomer_DH_CS"/>
</dbReference>
<evidence type="ECO:0000256" key="2">
    <source>
        <dbReference type="ARBA" id="ARBA00023002"/>
    </source>
</evidence>
<reference evidence="7 8" key="1">
    <citation type="submission" date="2017-10" db="EMBL/GenBank/DDBJ databases">
        <title>The draft genome sequence of Lewinella nigricans NBRC 102662.</title>
        <authorList>
            <person name="Wang K."/>
        </authorList>
    </citation>
    <scope>NUCLEOTIDE SEQUENCE [LARGE SCALE GENOMIC DNA]</scope>
    <source>
        <strain evidence="7 8">NBRC 102662</strain>
    </source>
</reference>
<dbReference type="InterPro" id="IPR029752">
    <property type="entry name" value="D-isomer_DH_CS1"/>
</dbReference>
<dbReference type="GO" id="GO:0051287">
    <property type="term" value="F:NAD binding"/>
    <property type="evidence" value="ECO:0007669"/>
    <property type="project" value="InterPro"/>
</dbReference>
<feature type="domain" description="D-isomer specific 2-hydroxyacid dehydrogenase NAD-binding" evidence="6">
    <location>
        <begin position="106"/>
        <end position="278"/>
    </location>
</feature>
<dbReference type="RefSeq" id="WP_099153219.1">
    <property type="nucleotide sequence ID" value="NZ_PDUD01000032.1"/>
</dbReference>
<evidence type="ECO:0000256" key="1">
    <source>
        <dbReference type="ARBA" id="ARBA00005854"/>
    </source>
</evidence>
<evidence type="ECO:0000259" key="5">
    <source>
        <dbReference type="Pfam" id="PF00389"/>
    </source>
</evidence>
<feature type="domain" description="D-isomer specific 2-hydroxyacid dehydrogenase catalytic" evidence="5">
    <location>
        <begin position="5"/>
        <end position="305"/>
    </location>
</feature>
<dbReference type="Gene3D" id="3.40.50.720">
    <property type="entry name" value="NAD(P)-binding Rossmann-like Domain"/>
    <property type="match status" value="2"/>
</dbReference>
<dbReference type="Pfam" id="PF00389">
    <property type="entry name" value="2-Hacid_dh"/>
    <property type="match status" value="1"/>
</dbReference>
<evidence type="ECO:0000259" key="6">
    <source>
        <dbReference type="Pfam" id="PF02826"/>
    </source>
</evidence>
<evidence type="ECO:0000256" key="3">
    <source>
        <dbReference type="ARBA" id="ARBA00023027"/>
    </source>
</evidence>
<comment type="caution">
    <text evidence="7">The sequence shown here is derived from an EMBL/GenBank/DDBJ whole genome shotgun (WGS) entry which is preliminary data.</text>
</comment>
<accession>A0A2D0N4A3</accession>
<evidence type="ECO:0000256" key="4">
    <source>
        <dbReference type="RuleBase" id="RU003719"/>
    </source>
</evidence>
<organism evidence="7 8">
    <name type="scientific">Flavilitoribacter nigricans (strain ATCC 23147 / DSM 23189 / NBRC 102662 / NCIMB 1420 / SS-2)</name>
    <name type="common">Lewinella nigricans</name>
    <dbReference type="NCBI Taxonomy" id="1122177"/>
    <lineage>
        <taxon>Bacteria</taxon>
        <taxon>Pseudomonadati</taxon>
        <taxon>Bacteroidota</taxon>
        <taxon>Saprospiria</taxon>
        <taxon>Saprospirales</taxon>
        <taxon>Lewinellaceae</taxon>
        <taxon>Flavilitoribacter</taxon>
    </lineage>
</organism>